<evidence type="ECO:0000313" key="4">
    <source>
        <dbReference type="Proteomes" id="UP000502508"/>
    </source>
</evidence>
<reference evidence="3 4" key="1">
    <citation type="submission" date="2020-03" db="EMBL/GenBank/DDBJ databases">
        <title>Whole genome shotgun sequence of Phytohabitans flavus NBRC 107702.</title>
        <authorList>
            <person name="Komaki H."/>
            <person name="Tamura T."/>
        </authorList>
    </citation>
    <scope>NUCLEOTIDE SEQUENCE [LARGE SCALE GENOMIC DNA]</scope>
    <source>
        <strain evidence="3 4">NBRC 107702</strain>
    </source>
</reference>
<dbReference type="Proteomes" id="UP000502508">
    <property type="component" value="Chromosome"/>
</dbReference>
<protein>
    <submittedName>
        <fullName evidence="3">Uncharacterized protein</fullName>
    </submittedName>
</protein>
<evidence type="ECO:0000313" key="3">
    <source>
        <dbReference type="EMBL" id="BCB76816.1"/>
    </source>
</evidence>
<feature type="compositionally biased region" description="Basic and acidic residues" evidence="1">
    <location>
        <begin position="198"/>
        <end position="210"/>
    </location>
</feature>
<feature type="compositionally biased region" description="Low complexity" evidence="1">
    <location>
        <begin position="169"/>
        <end position="181"/>
    </location>
</feature>
<keyword evidence="2" id="KW-0812">Transmembrane</keyword>
<dbReference type="EMBL" id="AP022870">
    <property type="protein sequence ID" value="BCB76816.1"/>
    <property type="molecule type" value="Genomic_DNA"/>
</dbReference>
<dbReference type="AlphaFoldDB" id="A0A6F8XSM1"/>
<feature type="transmembrane region" description="Helical" evidence="2">
    <location>
        <begin position="12"/>
        <end position="34"/>
    </location>
</feature>
<dbReference type="KEGG" id="pfla:Pflav_032260"/>
<reference evidence="3 4" key="2">
    <citation type="submission" date="2020-03" db="EMBL/GenBank/DDBJ databases">
        <authorList>
            <person name="Ichikawa N."/>
            <person name="Kimura A."/>
            <person name="Kitahashi Y."/>
            <person name="Uohara A."/>
        </authorList>
    </citation>
    <scope>NUCLEOTIDE SEQUENCE [LARGE SCALE GENOMIC DNA]</scope>
    <source>
        <strain evidence="3 4">NBRC 107702</strain>
    </source>
</reference>
<keyword evidence="2" id="KW-0472">Membrane</keyword>
<keyword evidence="2" id="KW-1133">Transmembrane helix</keyword>
<gene>
    <name evidence="3" type="ORF">Pflav_032260</name>
</gene>
<feature type="transmembrane region" description="Helical" evidence="2">
    <location>
        <begin position="110"/>
        <end position="130"/>
    </location>
</feature>
<feature type="transmembrane region" description="Helical" evidence="2">
    <location>
        <begin position="40"/>
        <end position="62"/>
    </location>
</feature>
<proteinExistence type="predicted"/>
<keyword evidence="4" id="KW-1185">Reference proteome</keyword>
<feature type="transmembrane region" description="Helical" evidence="2">
    <location>
        <begin position="71"/>
        <end position="90"/>
    </location>
</feature>
<evidence type="ECO:0000256" key="2">
    <source>
        <dbReference type="SAM" id="Phobius"/>
    </source>
</evidence>
<organism evidence="3 4">
    <name type="scientific">Phytohabitans flavus</name>
    <dbReference type="NCBI Taxonomy" id="1076124"/>
    <lineage>
        <taxon>Bacteria</taxon>
        <taxon>Bacillati</taxon>
        <taxon>Actinomycetota</taxon>
        <taxon>Actinomycetes</taxon>
        <taxon>Micromonosporales</taxon>
        <taxon>Micromonosporaceae</taxon>
    </lineage>
</organism>
<feature type="region of interest" description="Disordered" evidence="1">
    <location>
        <begin position="160"/>
        <end position="219"/>
    </location>
</feature>
<accession>A0A6F8XSM1</accession>
<sequence length="219" mass="22431">MTGNRLRRSGELALPGAGIGLLAGLAALGLALLAGQPVGWSVAAGMALGLPLALIGGGFGLLQAGGVVSPGVFAPAALYWLVGFPVARLLQEVLIGPLTGSAPALPPDVLGFLAYQAIVSLGFAIGFSWLHERIAPGWLRRIRHRNPGLSACTPSICATPRPSGGLGKPAGAPVPRRAAGPYSVPRESHELAGLGMGHNDRRFPRDDRLRLLSGSPEPS</sequence>
<dbReference type="RefSeq" id="WP_197938552.1">
    <property type="nucleotide sequence ID" value="NZ_AP022870.1"/>
</dbReference>
<name>A0A6F8XSM1_9ACTN</name>
<evidence type="ECO:0000256" key="1">
    <source>
        <dbReference type="SAM" id="MobiDB-lite"/>
    </source>
</evidence>